<gene>
    <name evidence="2" type="ORF">GCM10010503_39290</name>
</gene>
<accession>A0A918J828</accession>
<reference evidence="2 3" key="1">
    <citation type="journal article" date="2014" name="Int. J. Syst. Evol. Microbiol.">
        <title>Complete genome sequence of Corynebacterium casei LMG S-19264T (=DSM 44701T), isolated from a smear-ripened cheese.</title>
        <authorList>
            <consortium name="US DOE Joint Genome Institute (JGI-PGF)"/>
            <person name="Walter F."/>
            <person name="Albersmeier A."/>
            <person name="Kalinowski J."/>
            <person name="Ruckert C."/>
        </authorList>
    </citation>
    <scope>NUCLEOTIDE SEQUENCE [LARGE SCALE GENOMIC DNA]</scope>
    <source>
        <strain evidence="2 3">JCM 4490</strain>
    </source>
</reference>
<dbReference type="Proteomes" id="UP000620224">
    <property type="component" value="Unassembled WGS sequence"/>
</dbReference>
<protein>
    <submittedName>
        <fullName evidence="2">Uncharacterized protein</fullName>
    </submittedName>
</protein>
<feature type="compositionally biased region" description="Polar residues" evidence="1">
    <location>
        <begin position="130"/>
        <end position="143"/>
    </location>
</feature>
<evidence type="ECO:0000313" key="2">
    <source>
        <dbReference type="EMBL" id="GGW58377.1"/>
    </source>
</evidence>
<sequence length="168" mass="17785">MASIVAVLRLSSRSRMVGAFEPRLYRVSAAIHAGGTPPVSTRPAPNARTSRARSKASRIALPDTRTGPVRSRSSSETRLPGGTFSRSRIACRSASGTAWSSVRYSSAISWARVSATSRVSVVIPGSSTRFSTSHTTAWSNSARGPSADAHTRAARNVRTSGSAWPNSR</sequence>
<evidence type="ECO:0000313" key="3">
    <source>
        <dbReference type="Proteomes" id="UP000620224"/>
    </source>
</evidence>
<feature type="compositionally biased region" description="Polar residues" evidence="1">
    <location>
        <begin position="157"/>
        <end position="168"/>
    </location>
</feature>
<dbReference type="EMBL" id="BMUE01000008">
    <property type="protein sequence ID" value="GGW58377.1"/>
    <property type="molecule type" value="Genomic_DNA"/>
</dbReference>
<comment type="caution">
    <text evidence="2">The sequence shown here is derived from an EMBL/GenBank/DDBJ whole genome shotgun (WGS) entry which is preliminary data.</text>
</comment>
<keyword evidence="3" id="KW-1185">Reference proteome</keyword>
<proteinExistence type="predicted"/>
<organism evidence="2 3">
    <name type="scientific">Streptomyces lucensis JCM 4490</name>
    <dbReference type="NCBI Taxonomy" id="1306176"/>
    <lineage>
        <taxon>Bacteria</taxon>
        <taxon>Bacillati</taxon>
        <taxon>Actinomycetota</taxon>
        <taxon>Actinomycetes</taxon>
        <taxon>Kitasatosporales</taxon>
        <taxon>Streptomycetaceae</taxon>
        <taxon>Streptomyces</taxon>
    </lineage>
</organism>
<feature type="region of interest" description="Disordered" evidence="1">
    <location>
        <begin position="34"/>
        <end position="83"/>
    </location>
</feature>
<dbReference type="AlphaFoldDB" id="A0A918J828"/>
<name>A0A918J828_9ACTN</name>
<evidence type="ECO:0000256" key="1">
    <source>
        <dbReference type="SAM" id="MobiDB-lite"/>
    </source>
</evidence>
<feature type="region of interest" description="Disordered" evidence="1">
    <location>
        <begin position="130"/>
        <end position="168"/>
    </location>
</feature>